<protein>
    <recommendedName>
        <fullName evidence="3">Novel toxin 15 domain-containing protein</fullName>
    </recommendedName>
</protein>
<gene>
    <name evidence="4" type="ORF">GCM10023210_14120</name>
</gene>
<dbReference type="Pfam" id="PF15604">
    <property type="entry name" value="Ntox15"/>
    <property type="match status" value="1"/>
</dbReference>
<evidence type="ECO:0000313" key="4">
    <source>
        <dbReference type="EMBL" id="GAA5089370.1"/>
    </source>
</evidence>
<dbReference type="EMBL" id="BAABHX010000002">
    <property type="protein sequence ID" value="GAA5089370.1"/>
    <property type="molecule type" value="Genomic_DNA"/>
</dbReference>
<name>A0ABP9M123_9FLAO</name>
<keyword evidence="2" id="KW-0812">Transmembrane</keyword>
<reference evidence="5" key="1">
    <citation type="journal article" date="2019" name="Int. J. Syst. Evol. Microbiol.">
        <title>The Global Catalogue of Microorganisms (GCM) 10K type strain sequencing project: providing services to taxonomists for standard genome sequencing and annotation.</title>
        <authorList>
            <consortium name="The Broad Institute Genomics Platform"/>
            <consortium name="The Broad Institute Genome Sequencing Center for Infectious Disease"/>
            <person name="Wu L."/>
            <person name="Ma J."/>
        </authorList>
    </citation>
    <scope>NUCLEOTIDE SEQUENCE [LARGE SCALE GENOMIC DNA]</scope>
    <source>
        <strain evidence="5">JCM 18019</strain>
    </source>
</reference>
<keyword evidence="5" id="KW-1185">Reference proteome</keyword>
<evidence type="ECO:0000256" key="2">
    <source>
        <dbReference type="SAM" id="Phobius"/>
    </source>
</evidence>
<feature type="region of interest" description="Disordered" evidence="1">
    <location>
        <begin position="332"/>
        <end position="378"/>
    </location>
</feature>
<keyword evidence="2" id="KW-1133">Transmembrane helix</keyword>
<comment type="caution">
    <text evidence="4">The sequence shown here is derived from an EMBL/GenBank/DDBJ whole genome shotgun (WGS) entry which is preliminary data.</text>
</comment>
<keyword evidence="2" id="KW-0472">Membrane</keyword>
<evidence type="ECO:0000256" key="1">
    <source>
        <dbReference type="SAM" id="MobiDB-lite"/>
    </source>
</evidence>
<feature type="compositionally biased region" description="Basic and acidic residues" evidence="1">
    <location>
        <begin position="368"/>
        <end position="378"/>
    </location>
</feature>
<dbReference type="InterPro" id="IPR028949">
    <property type="entry name" value="Ntox15"/>
</dbReference>
<evidence type="ECO:0000313" key="5">
    <source>
        <dbReference type="Proteomes" id="UP001500353"/>
    </source>
</evidence>
<sequence length="550" mass="58509">MGNKRITEKDFWMCTNGAVPAQLQGTNTTTKKQSGEKYITVQDKATSSWIDFGCTKLMLIYALLAAAVVVIAAMTVATGGAALIALGALAGLAGAAWGAVVGSLLCGQLGAKIRTWDPLIKSKKTTVQGVDQLTGDYKMTCMIPGGKVTFAPQIKNWSQAVSLGASNYIGKLMEGMMAGAAVGMGGALLSGGAGAFATGGWRGVGQAAWQFAKSCSMNVVKNIAATFGYAGAGASTTAVYTTVATAVGLRTVTATQAGLGHYGNTGESGWGAAGKGVVGMETGMYESGKNIIGKFLGWKKEDGTDYSFGWHDVAGLAMLLSPVHKAPDEIKAKTEESNIKTEEQVNDGESNTTNEEETVRDLNVNESEAPRQDGEHEAFEATIVRTELINGDPPFRRNPDHDAAEFQRQIEGQEAGMNNLTVEEFINNRDAYLENGRSSEGSAAQQRYREQFKEGMIDDLMENEGLSYDEAASRTDNYMSDKAALHDPDQVAGGHGDNITGLGDSRVNSSLGSQWRTRIEAIDAQVREQAAGMTPEQRANTYLNIRLPWE</sequence>
<dbReference type="RefSeq" id="WP_345201543.1">
    <property type="nucleotide sequence ID" value="NZ_BAABHX010000002.1"/>
</dbReference>
<dbReference type="Proteomes" id="UP001500353">
    <property type="component" value="Unassembled WGS sequence"/>
</dbReference>
<feature type="transmembrane region" description="Helical" evidence="2">
    <location>
        <begin position="83"/>
        <end position="106"/>
    </location>
</feature>
<proteinExistence type="predicted"/>
<feature type="domain" description="Novel toxin 15" evidence="3">
    <location>
        <begin position="401"/>
        <end position="547"/>
    </location>
</feature>
<feature type="compositionally biased region" description="Basic and acidic residues" evidence="1">
    <location>
        <begin position="332"/>
        <end position="343"/>
    </location>
</feature>
<evidence type="ECO:0000259" key="3">
    <source>
        <dbReference type="Pfam" id="PF15604"/>
    </source>
</evidence>
<organism evidence="4 5">
    <name type="scientific">Chryseobacterium ginsengisoli</name>
    <dbReference type="NCBI Taxonomy" id="363853"/>
    <lineage>
        <taxon>Bacteria</taxon>
        <taxon>Pseudomonadati</taxon>
        <taxon>Bacteroidota</taxon>
        <taxon>Flavobacteriia</taxon>
        <taxon>Flavobacteriales</taxon>
        <taxon>Weeksellaceae</taxon>
        <taxon>Chryseobacterium group</taxon>
        <taxon>Chryseobacterium</taxon>
    </lineage>
</organism>
<feature type="transmembrane region" description="Helical" evidence="2">
    <location>
        <begin position="57"/>
        <end position="77"/>
    </location>
</feature>
<accession>A0ABP9M123</accession>